<evidence type="ECO:0000313" key="1">
    <source>
        <dbReference type="EMBL" id="VVE10988.1"/>
    </source>
</evidence>
<reference evidence="1 2" key="1">
    <citation type="submission" date="2019-08" db="EMBL/GenBank/DDBJ databases">
        <authorList>
            <person name="Peeters C."/>
        </authorList>
    </citation>
    <scope>NUCLEOTIDE SEQUENCE [LARGE SCALE GENOMIC DNA]</scope>
    <source>
        <strain evidence="1 2">LMG 31106</strain>
    </source>
</reference>
<dbReference type="PANTHER" id="PTHR21192:SF2">
    <property type="entry name" value="NADH DEHYDROGENASE [UBIQUINONE] 1 ALPHA SUBCOMPLEX ASSEMBLY FACTOR 3"/>
    <property type="match status" value="1"/>
</dbReference>
<dbReference type="Gene3D" id="3.40.1230.10">
    <property type="entry name" value="MTH938-like"/>
    <property type="match status" value="1"/>
</dbReference>
<name>A0A5E4VFB5_9BURK</name>
<dbReference type="CDD" id="cd05560">
    <property type="entry name" value="Xcc1710_like"/>
    <property type="match status" value="1"/>
</dbReference>
<dbReference type="Proteomes" id="UP000384354">
    <property type="component" value="Unassembled WGS sequence"/>
</dbReference>
<organism evidence="1 2">
    <name type="scientific">Pandoraea cepalis</name>
    <dbReference type="NCBI Taxonomy" id="2508294"/>
    <lineage>
        <taxon>Bacteria</taxon>
        <taxon>Pseudomonadati</taxon>
        <taxon>Pseudomonadota</taxon>
        <taxon>Betaproteobacteria</taxon>
        <taxon>Burkholderiales</taxon>
        <taxon>Burkholderiaceae</taxon>
        <taxon>Pandoraea</taxon>
    </lineage>
</organism>
<dbReference type="EMBL" id="CABPSL010000009">
    <property type="protein sequence ID" value="VVE10988.1"/>
    <property type="molecule type" value="Genomic_DNA"/>
</dbReference>
<evidence type="ECO:0000313" key="2">
    <source>
        <dbReference type="Proteomes" id="UP000384354"/>
    </source>
</evidence>
<dbReference type="InterPro" id="IPR007523">
    <property type="entry name" value="NDUFAF3/AAMDC"/>
</dbReference>
<dbReference type="PANTHER" id="PTHR21192">
    <property type="entry name" value="NUCLEAR PROTEIN E3-3"/>
    <property type="match status" value="1"/>
</dbReference>
<accession>A0A5E4VFB5</accession>
<protein>
    <submittedName>
        <fullName evidence="1">Uncharacterized protein</fullName>
    </submittedName>
</protein>
<dbReference type="Pfam" id="PF04430">
    <property type="entry name" value="DUF498"/>
    <property type="match status" value="1"/>
</dbReference>
<dbReference type="AlphaFoldDB" id="A0A5E4VFB5"/>
<dbReference type="InterPro" id="IPR036748">
    <property type="entry name" value="MTH938-like_sf"/>
</dbReference>
<sequence>MCAKRTGHRISPVWAWQMPHCNGFAVLRTAKSYNLANYDRVRQCIIDGLRHARQDARPLNDLPTCIHPRGKPWAGNLSKVKLHQDPSQALNTVTGYGRGYVEVNKIRHEHSVIIAPEGEIQAWPVSRFDALESAHFDQLHALDPEVVIFGSGERLRFAHPRLTTSLTSRRVGVDSMDTQAACRTYNILMSEGRRVVLALLIETEATA</sequence>
<gene>
    <name evidence="1" type="ORF">PCE31106_02621</name>
</gene>
<dbReference type="SUPFAM" id="SSF64076">
    <property type="entry name" value="MTH938-like"/>
    <property type="match status" value="1"/>
</dbReference>
<proteinExistence type="predicted"/>